<name>A0A934HXV8_9CLOT</name>
<keyword evidence="6" id="KW-1185">Reference proteome</keyword>
<dbReference type="InterPro" id="IPR036388">
    <property type="entry name" value="WH-like_DNA-bd_sf"/>
</dbReference>
<evidence type="ECO:0000256" key="1">
    <source>
        <dbReference type="ARBA" id="ARBA00023015"/>
    </source>
</evidence>
<comment type="caution">
    <text evidence="5">The sequence shown here is derived from an EMBL/GenBank/DDBJ whole genome shotgun (WGS) entry which is preliminary data.</text>
</comment>
<dbReference type="InterPro" id="IPR036390">
    <property type="entry name" value="WH_DNA-bd_sf"/>
</dbReference>
<evidence type="ECO:0000313" key="6">
    <source>
        <dbReference type="Proteomes" id="UP000622687"/>
    </source>
</evidence>
<dbReference type="PROSITE" id="PS50949">
    <property type="entry name" value="HTH_GNTR"/>
    <property type="match status" value="1"/>
</dbReference>
<gene>
    <name evidence="5" type="ORF">I6U51_06615</name>
</gene>
<dbReference type="PANTHER" id="PTHR38445:SF10">
    <property type="entry name" value="GNTR-FAMILY TRANSCRIPTIONAL REGULATOR"/>
    <property type="match status" value="1"/>
</dbReference>
<dbReference type="Gene3D" id="1.10.10.10">
    <property type="entry name" value="Winged helix-like DNA-binding domain superfamily/Winged helix DNA-binding domain"/>
    <property type="match status" value="1"/>
</dbReference>
<dbReference type="EMBL" id="JAEEGB010000006">
    <property type="protein sequence ID" value="MBI6872380.1"/>
    <property type="molecule type" value="Genomic_DNA"/>
</dbReference>
<accession>A0A934HXV8</accession>
<dbReference type="Proteomes" id="UP000622687">
    <property type="component" value="Unassembled WGS sequence"/>
</dbReference>
<keyword evidence="1" id="KW-0805">Transcription regulation</keyword>
<dbReference type="PANTHER" id="PTHR38445">
    <property type="entry name" value="HTH-TYPE TRANSCRIPTIONAL REPRESSOR YTRA"/>
    <property type="match status" value="1"/>
</dbReference>
<dbReference type="GO" id="GO:0003677">
    <property type="term" value="F:DNA binding"/>
    <property type="evidence" value="ECO:0007669"/>
    <property type="project" value="UniProtKB-KW"/>
</dbReference>
<keyword evidence="3" id="KW-0804">Transcription</keyword>
<feature type="domain" description="HTH gntR-type" evidence="4">
    <location>
        <begin position="9"/>
        <end position="77"/>
    </location>
</feature>
<dbReference type="SUPFAM" id="SSF46785">
    <property type="entry name" value="Winged helix' DNA-binding domain"/>
    <property type="match status" value="1"/>
</dbReference>
<dbReference type="CDD" id="cd07377">
    <property type="entry name" value="WHTH_GntR"/>
    <property type="match status" value="1"/>
</dbReference>
<sequence length="122" mass="13750">MKILIDDSKPIYLQVAEGIEDDLLNGIINEGDQVLSTNQFAVIYGINPATAGKGINMLVDEGVLFKKRGIGMFVKEGAKEYIKKKRKKDFFNDYLCKMISEAKKLDITTEELIEMINSIDDK</sequence>
<organism evidence="5 6">
    <name type="scientific">Clostridium aciditolerans</name>
    <dbReference type="NCBI Taxonomy" id="339861"/>
    <lineage>
        <taxon>Bacteria</taxon>
        <taxon>Bacillati</taxon>
        <taxon>Bacillota</taxon>
        <taxon>Clostridia</taxon>
        <taxon>Eubacteriales</taxon>
        <taxon>Clostridiaceae</taxon>
        <taxon>Clostridium</taxon>
    </lineage>
</organism>
<dbReference type="AlphaFoldDB" id="A0A934HXV8"/>
<evidence type="ECO:0000256" key="3">
    <source>
        <dbReference type="ARBA" id="ARBA00023163"/>
    </source>
</evidence>
<dbReference type="InterPro" id="IPR000524">
    <property type="entry name" value="Tscrpt_reg_HTH_GntR"/>
</dbReference>
<evidence type="ECO:0000313" key="5">
    <source>
        <dbReference type="EMBL" id="MBI6872380.1"/>
    </source>
</evidence>
<protein>
    <submittedName>
        <fullName evidence="5">GntR family transcriptional regulator</fullName>
    </submittedName>
</protein>
<proteinExistence type="predicted"/>
<keyword evidence="2" id="KW-0238">DNA-binding</keyword>
<evidence type="ECO:0000256" key="2">
    <source>
        <dbReference type="ARBA" id="ARBA00023125"/>
    </source>
</evidence>
<evidence type="ECO:0000259" key="4">
    <source>
        <dbReference type="PROSITE" id="PS50949"/>
    </source>
</evidence>
<dbReference type="RefSeq" id="WP_211141884.1">
    <property type="nucleotide sequence ID" value="NZ_JAEEGB010000006.1"/>
</dbReference>
<dbReference type="GO" id="GO:0003700">
    <property type="term" value="F:DNA-binding transcription factor activity"/>
    <property type="evidence" value="ECO:0007669"/>
    <property type="project" value="InterPro"/>
</dbReference>
<dbReference type="SMART" id="SM00345">
    <property type="entry name" value="HTH_GNTR"/>
    <property type="match status" value="1"/>
</dbReference>
<dbReference type="Pfam" id="PF00392">
    <property type="entry name" value="GntR"/>
    <property type="match status" value="1"/>
</dbReference>
<reference evidence="5" key="1">
    <citation type="submission" date="2020-12" db="EMBL/GenBank/DDBJ databases">
        <title>Clostridium thailandense sp. nov., a novel acetogenic bacterium isolated from peat land soil in Thailand.</title>
        <authorList>
            <person name="Chaikitkaew S."/>
            <person name="Birkeland N.K."/>
        </authorList>
    </citation>
    <scope>NUCLEOTIDE SEQUENCE</scope>
    <source>
        <strain evidence="5">DSM 17425</strain>
    </source>
</reference>